<keyword evidence="1" id="KW-0732">Signal</keyword>
<evidence type="ECO:0000313" key="5">
    <source>
        <dbReference type="Proteomes" id="UP000034416"/>
    </source>
</evidence>
<sequence>MSVRKSLVASSVGLILCAQALTGCGGSQKPLDTTKLFNVQSTFGSDYKTQTKGPNDIDPKILGEQKMPPGVTFDPADCADYAANTGRPPKGVQGKMSMVSIVGGGNQLVVIAMQTDQELTYDEADAEKCRHVSFSAGKLTGYLDEVDAPEIDHVKTVGSHSEIELAGKDGQTQSRESYTFTAYMGTALVQVTANPQAVKGQAPAMVDADRARQLLVDSVSALRD</sequence>
<dbReference type="Proteomes" id="UP000034416">
    <property type="component" value="Unassembled WGS sequence"/>
</dbReference>
<evidence type="ECO:0000256" key="1">
    <source>
        <dbReference type="SAM" id="SignalP"/>
    </source>
</evidence>
<dbReference type="AlphaFoldDB" id="A0A0F5MZQ7"/>
<evidence type="ECO:0000313" key="4">
    <source>
        <dbReference type="EMBL" id="OQZ95842.1"/>
    </source>
</evidence>
<dbReference type="PATRIC" id="fig|342002.3.peg.248"/>
<feature type="domain" description="DUF5642" evidence="2">
    <location>
        <begin position="32"/>
        <end position="223"/>
    </location>
</feature>
<comment type="caution">
    <text evidence="3">The sequence shown here is derived from an EMBL/GenBank/DDBJ whole genome shotgun (WGS) entry which is preliminary data.</text>
</comment>
<evidence type="ECO:0000313" key="6">
    <source>
        <dbReference type="Proteomes" id="UP000192327"/>
    </source>
</evidence>
<dbReference type="PROSITE" id="PS51257">
    <property type="entry name" value="PROKAR_LIPOPROTEIN"/>
    <property type="match status" value="1"/>
</dbReference>
<dbReference type="EMBL" id="MVHH01000028">
    <property type="protein sequence ID" value="OQZ95842.1"/>
    <property type="molecule type" value="Genomic_DNA"/>
</dbReference>
<evidence type="ECO:0000313" key="3">
    <source>
        <dbReference type="EMBL" id="KKC00105.1"/>
    </source>
</evidence>
<feature type="chain" id="PRO_5002493238" description="DUF5642 domain-containing protein" evidence="1">
    <location>
        <begin position="21"/>
        <end position="224"/>
    </location>
</feature>
<reference evidence="4 6" key="3">
    <citation type="submission" date="2016-12" db="EMBL/GenBank/DDBJ databases">
        <title>The new phylogeny of genus Mycobacterium.</title>
        <authorList>
            <person name="Tortoli E."/>
            <person name="Trovato A."/>
            <person name="Cirillo D.M."/>
        </authorList>
    </citation>
    <scope>NUCLEOTIDE SEQUENCE [LARGE SCALE GENOMIC DNA]</scope>
    <source>
        <strain evidence="4 6">DSM 44942</strain>
    </source>
</reference>
<organism evidence="3 5">
    <name type="scientific">Mycolicibacter arupensis</name>
    <dbReference type="NCBI Taxonomy" id="342002"/>
    <lineage>
        <taxon>Bacteria</taxon>
        <taxon>Bacillati</taxon>
        <taxon>Actinomycetota</taxon>
        <taxon>Actinomycetes</taxon>
        <taxon>Mycobacteriales</taxon>
        <taxon>Mycobacteriaceae</taxon>
        <taxon>Mycolicibacter</taxon>
    </lineage>
</organism>
<gene>
    <name evidence="4" type="ORF">BST15_13640</name>
    <name evidence="3" type="ORF">WR43_06455</name>
</gene>
<accession>A0A0F5MZQ7</accession>
<keyword evidence="6" id="KW-1185">Reference proteome</keyword>
<dbReference type="InterPro" id="IPR041313">
    <property type="entry name" value="DUF5642"/>
</dbReference>
<dbReference type="Pfam" id="PF18702">
    <property type="entry name" value="DUF5642"/>
    <property type="match status" value="1"/>
</dbReference>
<dbReference type="OrthoDB" id="4637146at2"/>
<name>A0A0F5MZQ7_9MYCO</name>
<dbReference type="EMBL" id="LASW01000018">
    <property type="protein sequence ID" value="KKC00105.1"/>
    <property type="molecule type" value="Genomic_DNA"/>
</dbReference>
<dbReference type="STRING" id="342002.BST15_13640"/>
<reference evidence="5" key="1">
    <citation type="submission" date="2015-04" db="EMBL/GenBank/DDBJ databases">
        <title>Genome sequence of Mycobacterium arupense GUC1.</title>
        <authorList>
            <person name="Greninger A.L."/>
            <person name="Cunningham G."/>
            <person name="Chiu C.Y."/>
            <person name="Miller S."/>
        </authorList>
    </citation>
    <scope>NUCLEOTIDE SEQUENCE [LARGE SCALE GENOMIC DNA]</scope>
    <source>
        <strain evidence="5">GUC1</strain>
    </source>
</reference>
<evidence type="ECO:0000259" key="2">
    <source>
        <dbReference type="Pfam" id="PF18702"/>
    </source>
</evidence>
<feature type="signal peptide" evidence="1">
    <location>
        <begin position="1"/>
        <end position="20"/>
    </location>
</feature>
<dbReference type="Proteomes" id="UP000192327">
    <property type="component" value="Unassembled WGS sequence"/>
</dbReference>
<reference evidence="3" key="2">
    <citation type="submission" date="2015-04" db="EMBL/GenBank/DDBJ databases">
        <title>Genome sequence of Mycobacterium arupense strain GUC1.</title>
        <authorList>
            <person name="Greninger A.L."/>
            <person name="Cunningham G."/>
            <person name="Chiu C.Y."/>
            <person name="Miller S."/>
        </authorList>
    </citation>
    <scope>NUCLEOTIDE SEQUENCE</scope>
    <source>
        <strain evidence="3">GUC1</strain>
    </source>
</reference>
<protein>
    <recommendedName>
        <fullName evidence="2">DUF5642 domain-containing protein</fullName>
    </recommendedName>
</protein>
<proteinExistence type="predicted"/>
<dbReference type="RefSeq" id="WP_046188766.1">
    <property type="nucleotide sequence ID" value="NZ_JACKUJ010000045.1"/>
</dbReference>